<dbReference type="Proteomes" id="UP000182204">
    <property type="component" value="Chromosome"/>
</dbReference>
<protein>
    <submittedName>
        <fullName evidence="1">Bacteriocin, family</fullName>
    </submittedName>
</protein>
<dbReference type="RefSeq" id="WP_072585153.1">
    <property type="nucleotide sequence ID" value="NZ_CP013243.1"/>
</dbReference>
<name>A0A1L3NEM3_CLOSG</name>
<proteinExistence type="predicted"/>
<organism evidence="1 2">
    <name type="scientific">Clostridium sporogenes</name>
    <dbReference type="NCBI Taxonomy" id="1509"/>
    <lineage>
        <taxon>Bacteria</taxon>
        <taxon>Bacillati</taxon>
        <taxon>Bacillota</taxon>
        <taxon>Clostridia</taxon>
        <taxon>Eubacteriales</taxon>
        <taxon>Clostridiaceae</taxon>
        <taxon>Clostridium</taxon>
    </lineage>
</organism>
<evidence type="ECO:0000313" key="1">
    <source>
        <dbReference type="EMBL" id="APH14572.1"/>
    </source>
</evidence>
<accession>A0A1L3NEM3</accession>
<reference evidence="1 2" key="1">
    <citation type="submission" date="2015-11" db="EMBL/GenBank/DDBJ databases">
        <authorList>
            <person name="Hill K.K."/>
            <person name="Shirey T.B."/>
            <person name="Raphael B."/>
            <person name="Daligault H.E."/>
            <person name="Davenport K.W."/>
            <person name="Bruce D.C."/>
            <person name="Foley B.T."/>
            <person name="Johnson S.L."/>
        </authorList>
    </citation>
    <scope>NUCLEOTIDE SEQUENCE [LARGE SCALE GENOMIC DNA]</scope>
    <source>
        <strain evidence="1 2">CDC_1632</strain>
    </source>
</reference>
<dbReference type="InterPro" id="IPR023964">
    <property type="entry name" value="Bacteriocin_CLOSPO-01332_put"/>
</dbReference>
<dbReference type="AlphaFoldDB" id="A0A1L3NEM3"/>
<sequence>MNFINPFGRKVGDGVRPEACMCDTAYSNAKGTDSCAHCGCGCGSNGEYHTGNKQSAIVTIRRSNA</sequence>
<gene>
    <name evidence="1" type="ORF">NPD5_1348</name>
</gene>
<dbReference type="NCBIfam" id="TIGR04067">
    <property type="entry name" value="oc_CLOSPO_01332"/>
    <property type="match status" value="1"/>
</dbReference>
<evidence type="ECO:0000313" key="2">
    <source>
        <dbReference type="Proteomes" id="UP000182204"/>
    </source>
</evidence>
<dbReference type="EMBL" id="CP013243">
    <property type="protein sequence ID" value="APH14572.1"/>
    <property type="molecule type" value="Genomic_DNA"/>
</dbReference>